<dbReference type="EMBL" id="JAHZIK010003753">
    <property type="protein sequence ID" value="MBW7462271.1"/>
    <property type="molecule type" value="Genomic_DNA"/>
</dbReference>
<dbReference type="SUPFAM" id="SSF101478">
    <property type="entry name" value="ADP-ribosylglycohydrolase"/>
    <property type="match status" value="1"/>
</dbReference>
<dbReference type="InterPro" id="IPR005502">
    <property type="entry name" value="Ribosyl_crysJ1"/>
</dbReference>
<accession>A0ABS7CNY1</accession>
<organism evidence="1 2">
    <name type="scientific">Paenibacillus sepulcri</name>
    <dbReference type="NCBI Taxonomy" id="359917"/>
    <lineage>
        <taxon>Bacteria</taxon>
        <taxon>Bacillati</taxon>
        <taxon>Bacillota</taxon>
        <taxon>Bacilli</taxon>
        <taxon>Bacillales</taxon>
        <taxon>Paenibacillaceae</taxon>
        <taxon>Paenibacillus</taxon>
    </lineage>
</organism>
<name>A0ABS7CNY1_9BACL</name>
<dbReference type="InterPro" id="IPR036705">
    <property type="entry name" value="Ribosyl_crysJ1_sf"/>
</dbReference>
<reference evidence="1 2" key="1">
    <citation type="submission" date="2021-07" db="EMBL/GenBank/DDBJ databases">
        <title>Paenibacillus radiodurans sp. nov., isolated from the southeastern edge of Tengger Desert.</title>
        <authorList>
            <person name="Zhang G."/>
        </authorList>
    </citation>
    <scope>NUCLEOTIDE SEQUENCE [LARGE SCALE GENOMIC DNA]</scope>
    <source>
        <strain evidence="1 2">CCM 7311</strain>
    </source>
</reference>
<feature type="non-terminal residue" evidence="1">
    <location>
        <position position="1"/>
    </location>
</feature>
<dbReference type="Pfam" id="PF03747">
    <property type="entry name" value="ADP_ribosyl_GH"/>
    <property type="match status" value="1"/>
</dbReference>
<comment type="caution">
    <text evidence="1">The sequence shown here is derived from an EMBL/GenBank/DDBJ whole genome shotgun (WGS) entry which is preliminary data.</text>
</comment>
<keyword evidence="2" id="KW-1185">Reference proteome</keyword>
<evidence type="ECO:0000313" key="2">
    <source>
        <dbReference type="Proteomes" id="UP001519887"/>
    </source>
</evidence>
<protein>
    <submittedName>
        <fullName evidence="1">ADP-ribosylglycohydrolase family protein</fullName>
    </submittedName>
</protein>
<sequence length="112" mass="12054">GECHIIPNAAVIVLSLLYGGGDFSRSINICNMCGWDTDCNVANVGTIMGVRNGLDGIDDSWRKPINDFLCCSSVIGTLNILDIPWCASYIASFGYKIANADIPAKWRPILTG</sequence>
<dbReference type="Proteomes" id="UP001519887">
    <property type="component" value="Unassembled WGS sequence"/>
</dbReference>
<dbReference type="Gene3D" id="1.10.4080.10">
    <property type="entry name" value="ADP-ribosylation/Crystallin J1"/>
    <property type="match status" value="1"/>
</dbReference>
<evidence type="ECO:0000313" key="1">
    <source>
        <dbReference type="EMBL" id="MBW7462271.1"/>
    </source>
</evidence>
<gene>
    <name evidence="1" type="ORF">K0U00_50290</name>
</gene>
<feature type="non-terminal residue" evidence="1">
    <location>
        <position position="112"/>
    </location>
</feature>
<proteinExistence type="predicted"/>